<organism evidence="1">
    <name type="scientific">Staphylococcus phage vB_VibM_10AMN12</name>
    <dbReference type="NCBI Taxonomy" id="3076785"/>
    <lineage>
        <taxon>Viruses</taxon>
        <taxon>Duplodnaviria</taxon>
        <taxon>Heunggongvirae</taxon>
        <taxon>Uroviricota</taxon>
        <taxon>Caudoviricetes</taxon>
    </lineage>
</organism>
<dbReference type="EMBL" id="OR481006">
    <property type="protein sequence ID" value="WNO47534.1"/>
    <property type="molecule type" value="Genomic_DNA"/>
</dbReference>
<protein>
    <submittedName>
        <fullName evidence="1">Uncharacterized protein</fullName>
    </submittedName>
</protein>
<sequence length="81" mass="9541">MTTKELTLLFFKWCELADMSPTMFNVGFHEDCIEICTAPEHDEYYYHGNMGCEASTESDITDFIRSVRNQNQYHKSKEEEC</sequence>
<name>A0AA96KTP6_9CAUD</name>
<accession>A0AA96KTP6</accession>
<proteinExistence type="predicted"/>
<evidence type="ECO:0000313" key="1">
    <source>
        <dbReference type="EMBL" id="WNO47534.1"/>
    </source>
</evidence>
<reference evidence="1" key="1">
    <citation type="submission" date="2023-08" db="EMBL/GenBank/DDBJ databases">
        <authorList>
            <person name="Nazir A."/>
        </authorList>
    </citation>
    <scope>NUCLEOTIDE SEQUENCE</scope>
</reference>